<dbReference type="PANTHER" id="PTHR30028">
    <property type="entry name" value="UPF0014 INNER MEMBRANE PROTEIN YBBM-RELATED"/>
    <property type="match status" value="1"/>
</dbReference>
<sequence length="326" mass="34789">MDLSTPSDEQEITYLNVSIAFTFIIIDAALSVYYNLDIGGKLVWAACRCVVQLSILGLILRPVFELNNPLFVAGLVLLLNCLGTMEVVINKSKKRFQHMLPIVLAGLLGSTVPVSIIGVRFALGVVPFWTPEHYVPIAGMLIGNAISGIVVATSYVMKELQENRDKVETYLAFGASRAEACRPVVLEALRLALTPTINQMSVIGLISIPGMMTGALLGGAPVARASRLQMIIMFLLSGSAALSALITTVGCVAVVVDGYGRVRGERITTGASVSDVLGVGKVFGTSTSDISRRLVEVRQRAREAVIGIVARLRGNEGGQARYELLG</sequence>
<dbReference type="Pfam" id="PF03649">
    <property type="entry name" value="UPF0014"/>
    <property type="match status" value="1"/>
</dbReference>
<evidence type="ECO:0000313" key="7">
    <source>
        <dbReference type="EMBL" id="EFI92260.1"/>
    </source>
</evidence>
<feature type="transmembrane region" description="Helical" evidence="6">
    <location>
        <begin position="135"/>
        <end position="156"/>
    </location>
</feature>
<dbReference type="KEGG" id="scm:SCHCO_02643173"/>
<dbReference type="Proteomes" id="UP000007431">
    <property type="component" value="Unassembled WGS sequence"/>
</dbReference>
<feature type="transmembrane region" description="Helical" evidence="6">
    <location>
        <begin position="200"/>
        <end position="219"/>
    </location>
</feature>
<dbReference type="AlphaFoldDB" id="D8QIP2"/>
<dbReference type="InterPro" id="IPR005226">
    <property type="entry name" value="UPF0014_fam"/>
</dbReference>
<protein>
    <submittedName>
        <fullName evidence="7">Uncharacterized protein</fullName>
    </submittedName>
</protein>
<dbReference type="EMBL" id="GL377313">
    <property type="protein sequence ID" value="EFI92260.1"/>
    <property type="molecule type" value="Genomic_DNA"/>
</dbReference>
<name>D8QIP2_SCHCM</name>
<comment type="similarity">
    <text evidence="2">Belongs to the UPF0014 family.</text>
</comment>
<evidence type="ECO:0000256" key="3">
    <source>
        <dbReference type="ARBA" id="ARBA00022692"/>
    </source>
</evidence>
<evidence type="ECO:0000256" key="1">
    <source>
        <dbReference type="ARBA" id="ARBA00004141"/>
    </source>
</evidence>
<dbReference type="eggNOG" id="ENOG502QR7N">
    <property type="taxonomic scope" value="Eukaryota"/>
</dbReference>
<keyword evidence="5 6" id="KW-0472">Membrane</keyword>
<evidence type="ECO:0000256" key="6">
    <source>
        <dbReference type="SAM" id="Phobius"/>
    </source>
</evidence>
<dbReference type="GO" id="GO:0005886">
    <property type="term" value="C:plasma membrane"/>
    <property type="evidence" value="ECO:0007669"/>
    <property type="project" value="TreeGrafter"/>
</dbReference>
<organism evidence="8">
    <name type="scientific">Schizophyllum commune (strain H4-8 / FGSC 9210)</name>
    <name type="common">Split gill fungus</name>
    <dbReference type="NCBI Taxonomy" id="578458"/>
    <lineage>
        <taxon>Eukaryota</taxon>
        <taxon>Fungi</taxon>
        <taxon>Dikarya</taxon>
        <taxon>Basidiomycota</taxon>
        <taxon>Agaricomycotina</taxon>
        <taxon>Agaricomycetes</taxon>
        <taxon>Agaricomycetidae</taxon>
        <taxon>Agaricales</taxon>
        <taxon>Schizophyllaceae</taxon>
        <taxon>Schizophyllum</taxon>
    </lineage>
</organism>
<comment type="subcellular location">
    <subcellularLocation>
        <location evidence="1">Membrane</location>
        <topology evidence="1">Multi-pass membrane protein</topology>
    </subcellularLocation>
</comment>
<proteinExistence type="inferred from homology"/>
<dbReference type="RefSeq" id="XP_003027163.1">
    <property type="nucleotide sequence ID" value="XM_003027117.1"/>
</dbReference>
<gene>
    <name evidence="7" type="ORF">SCHCODRAFT_79484</name>
</gene>
<dbReference type="VEuPathDB" id="FungiDB:SCHCODRAFT_02643173"/>
<evidence type="ECO:0000256" key="5">
    <source>
        <dbReference type="ARBA" id="ARBA00023136"/>
    </source>
</evidence>
<feature type="transmembrane region" description="Helical" evidence="6">
    <location>
        <begin position="70"/>
        <end position="89"/>
    </location>
</feature>
<dbReference type="OrthoDB" id="432685at2759"/>
<reference evidence="7 8" key="1">
    <citation type="journal article" date="2010" name="Nat. Biotechnol.">
        <title>Genome sequence of the model mushroom Schizophyllum commune.</title>
        <authorList>
            <person name="Ohm R.A."/>
            <person name="de Jong J.F."/>
            <person name="Lugones L.G."/>
            <person name="Aerts A."/>
            <person name="Kothe E."/>
            <person name="Stajich J.E."/>
            <person name="de Vries R.P."/>
            <person name="Record E."/>
            <person name="Levasseur A."/>
            <person name="Baker S.E."/>
            <person name="Bartholomew K.A."/>
            <person name="Coutinho P.M."/>
            <person name="Erdmann S."/>
            <person name="Fowler T.J."/>
            <person name="Gathman A.C."/>
            <person name="Lombard V."/>
            <person name="Henrissat B."/>
            <person name="Knabe N."/>
            <person name="Kuees U."/>
            <person name="Lilly W.W."/>
            <person name="Lindquist E."/>
            <person name="Lucas S."/>
            <person name="Magnuson J.K."/>
            <person name="Piumi F."/>
            <person name="Raudaskoski M."/>
            <person name="Salamov A."/>
            <person name="Schmutz J."/>
            <person name="Schwarze F.W.M.R."/>
            <person name="vanKuyk P.A."/>
            <person name="Horton J.S."/>
            <person name="Grigoriev I.V."/>
            <person name="Woesten H.A.B."/>
        </authorList>
    </citation>
    <scope>NUCLEOTIDE SEQUENCE [LARGE SCALE GENOMIC DNA]</scope>
    <source>
        <strain evidence="8">H4-8 / FGSC 9210</strain>
    </source>
</reference>
<evidence type="ECO:0000256" key="4">
    <source>
        <dbReference type="ARBA" id="ARBA00022989"/>
    </source>
</evidence>
<keyword evidence="4 6" id="KW-1133">Transmembrane helix</keyword>
<evidence type="ECO:0000256" key="2">
    <source>
        <dbReference type="ARBA" id="ARBA00005268"/>
    </source>
</evidence>
<accession>D8QIP2</accession>
<dbReference type="HOGENOM" id="CLU_076147_0_0_1"/>
<feature type="transmembrane region" description="Helical" evidence="6">
    <location>
        <begin position="101"/>
        <end position="123"/>
    </location>
</feature>
<dbReference type="InParanoid" id="D8QIP2"/>
<feature type="transmembrane region" description="Helical" evidence="6">
    <location>
        <begin position="231"/>
        <end position="256"/>
    </location>
</feature>
<dbReference type="PANTHER" id="PTHR30028:SF0">
    <property type="entry name" value="PROTEIN ALUMINUM SENSITIVE 3"/>
    <property type="match status" value="1"/>
</dbReference>
<keyword evidence="8" id="KW-1185">Reference proteome</keyword>
<dbReference type="GeneID" id="9593653"/>
<feature type="transmembrane region" description="Helical" evidence="6">
    <location>
        <begin position="12"/>
        <end position="30"/>
    </location>
</feature>
<evidence type="ECO:0000313" key="8">
    <source>
        <dbReference type="Proteomes" id="UP000007431"/>
    </source>
</evidence>
<keyword evidence="3 6" id="KW-0812">Transmembrane</keyword>
<dbReference type="OMA" id="PWYEPQY"/>